<feature type="region of interest" description="Disordered" evidence="1">
    <location>
        <begin position="521"/>
        <end position="554"/>
    </location>
</feature>
<feature type="compositionally biased region" description="Low complexity" evidence="1">
    <location>
        <begin position="545"/>
        <end position="554"/>
    </location>
</feature>
<feature type="compositionally biased region" description="Low complexity" evidence="1">
    <location>
        <begin position="229"/>
        <end position="243"/>
    </location>
</feature>
<name>A0AAE1A5K3_9GAST</name>
<feature type="compositionally biased region" description="Pro residues" evidence="1">
    <location>
        <begin position="109"/>
        <end position="121"/>
    </location>
</feature>
<feature type="compositionally biased region" description="Polar residues" evidence="1">
    <location>
        <begin position="640"/>
        <end position="658"/>
    </location>
</feature>
<feature type="region of interest" description="Disordered" evidence="1">
    <location>
        <begin position="395"/>
        <end position="468"/>
    </location>
</feature>
<feature type="compositionally biased region" description="Pro residues" evidence="1">
    <location>
        <begin position="298"/>
        <end position="308"/>
    </location>
</feature>
<feature type="compositionally biased region" description="Low complexity" evidence="1">
    <location>
        <begin position="78"/>
        <end position="108"/>
    </location>
</feature>
<dbReference type="EMBL" id="JAWDGP010002612">
    <property type="protein sequence ID" value="KAK3781703.1"/>
    <property type="molecule type" value="Genomic_DNA"/>
</dbReference>
<evidence type="ECO:0000256" key="1">
    <source>
        <dbReference type="SAM" id="MobiDB-lite"/>
    </source>
</evidence>
<feature type="compositionally biased region" description="Low complexity" evidence="1">
    <location>
        <begin position="309"/>
        <end position="318"/>
    </location>
</feature>
<dbReference type="Proteomes" id="UP001283361">
    <property type="component" value="Unassembled WGS sequence"/>
</dbReference>
<feature type="compositionally biased region" description="Polar residues" evidence="1">
    <location>
        <begin position="666"/>
        <end position="678"/>
    </location>
</feature>
<organism evidence="2 3">
    <name type="scientific">Elysia crispata</name>
    <name type="common">lettuce slug</name>
    <dbReference type="NCBI Taxonomy" id="231223"/>
    <lineage>
        <taxon>Eukaryota</taxon>
        <taxon>Metazoa</taxon>
        <taxon>Spiralia</taxon>
        <taxon>Lophotrochozoa</taxon>
        <taxon>Mollusca</taxon>
        <taxon>Gastropoda</taxon>
        <taxon>Heterobranchia</taxon>
        <taxon>Euthyneura</taxon>
        <taxon>Panpulmonata</taxon>
        <taxon>Sacoglossa</taxon>
        <taxon>Placobranchoidea</taxon>
        <taxon>Plakobranchidae</taxon>
        <taxon>Elysia</taxon>
    </lineage>
</organism>
<sequence length="749" mass="82038">MPYSLQQYVPASPQNGEVYNSSSSSSSKPIIPTSAGAHLTFVPTHVPHHVPLSFSPQHHQHHHHQHQHLHHPPPSPPTSVTSSYSSSSSLSSPTLPPTSSSLSRTISPQQPPTCYSPPPRMVPFGYSTTSAGDGGRMLVRPEAEDSEVYPLDLSVRSAPREDIDSGQHYPQHRSVVARQRHQSRPAGNESRYKHHACLTKNCGCGNCSNSNSSRAQQRLSPYSVPMVLSGGHAHSPSSSSRSPVPQRTDSPVYGRRRTPSPAYYPGLLPDGSFRAGSVPNGVTGHPHHHHQPCYLPAGLPPPPPPPPSSHLAPSPSLAVHPEHSSSPSSFQILTTADTVLHGAPTVSGLFKPYQDQVGADVSTSVSSVSIAERQVEENSHHQNRDPRHQLLRQLQLSQQRQQQQGEEEEERTYVDLDSPSQPARSAPLKQAEDRAPRGQAEMRYGQTNGSDTPMEVGAHSSDNRLPAFGYGEDEARAELEKRDGPRPTGPFYLKSELSQKNSNTEESHHYLRQAFLSSDLQQQRDMAEADNLSQHHLKQQREQQHPQQQMTNHQEQIMPEEEEARHTNQHHHYHQQHRLETATSHPAVPMAVCTTTETNDCKGIDSKKGRVNPEKVPQEVLEEAKLLAFLSKTTLVTLKPNGQLNKNLGNDDSGSDSNGEAPAGSEATSTWDHGQKGTSRMSAHNIFKDFHVVSNDESSGKLPKIDFCLSSSARAGPPSSCKGSLVAPKKICFRLVDLVGLLVEQSLRA</sequence>
<keyword evidence="3" id="KW-1185">Reference proteome</keyword>
<proteinExistence type="predicted"/>
<feature type="compositionally biased region" description="Polar residues" evidence="1">
    <location>
        <begin position="1"/>
        <end position="20"/>
    </location>
</feature>
<comment type="caution">
    <text evidence="2">The sequence shown here is derived from an EMBL/GenBank/DDBJ whole genome shotgun (WGS) entry which is preliminary data.</text>
</comment>
<feature type="region of interest" description="Disordered" evidence="1">
    <location>
        <begin position="48"/>
        <end position="135"/>
    </location>
</feature>
<feature type="region of interest" description="Disordered" evidence="1">
    <location>
        <begin position="1"/>
        <end position="31"/>
    </location>
</feature>
<feature type="compositionally biased region" description="Basic residues" evidence="1">
    <location>
        <begin position="58"/>
        <end position="71"/>
    </location>
</feature>
<feature type="compositionally biased region" description="Low complexity" evidence="1">
    <location>
        <begin position="395"/>
        <end position="404"/>
    </location>
</feature>
<evidence type="ECO:0000313" key="3">
    <source>
        <dbReference type="Proteomes" id="UP001283361"/>
    </source>
</evidence>
<feature type="region of interest" description="Disordered" evidence="1">
    <location>
        <begin position="640"/>
        <end position="678"/>
    </location>
</feature>
<dbReference type="AlphaFoldDB" id="A0AAE1A5K3"/>
<feature type="region of interest" description="Disordered" evidence="1">
    <location>
        <begin position="161"/>
        <end position="191"/>
    </location>
</feature>
<reference evidence="2" key="1">
    <citation type="journal article" date="2023" name="G3 (Bethesda)">
        <title>A reference genome for the long-term kleptoplast-retaining sea slug Elysia crispata morphotype clarki.</title>
        <authorList>
            <person name="Eastman K.E."/>
            <person name="Pendleton A.L."/>
            <person name="Shaikh M.A."/>
            <person name="Suttiyut T."/>
            <person name="Ogas R."/>
            <person name="Tomko P."/>
            <person name="Gavelis G."/>
            <person name="Widhalm J.R."/>
            <person name="Wisecaver J.H."/>
        </authorList>
    </citation>
    <scope>NUCLEOTIDE SEQUENCE</scope>
    <source>
        <strain evidence="2">ECLA1</strain>
    </source>
</reference>
<gene>
    <name evidence="2" type="ORF">RRG08_043610</name>
</gene>
<accession>A0AAE1A5K3</accession>
<feature type="region of interest" description="Disordered" evidence="1">
    <location>
        <begin position="225"/>
        <end position="329"/>
    </location>
</feature>
<evidence type="ECO:0000313" key="2">
    <source>
        <dbReference type="EMBL" id="KAK3781703.1"/>
    </source>
</evidence>
<protein>
    <submittedName>
        <fullName evidence="2">Uncharacterized protein</fullName>
    </submittedName>
</protein>